<accession>A0A845VHU4</accession>
<dbReference type="UniPathway" id="UPA00665"/>
<evidence type="ECO:0000256" key="10">
    <source>
        <dbReference type="RuleBase" id="RU000594"/>
    </source>
</evidence>
<feature type="transmembrane region" description="Helical" evidence="9">
    <location>
        <begin position="75"/>
        <end position="92"/>
    </location>
</feature>
<evidence type="ECO:0000256" key="1">
    <source>
        <dbReference type="ARBA" id="ARBA00006139"/>
    </source>
</evidence>
<comment type="caution">
    <text evidence="12">The sequence shown here is derived from an EMBL/GenBank/DDBJ whole genome shotgun (WGS) entry which is preliminary data.</text>
</comment>
<dbReference type="PANTHER" id="PTHR33695">
    <property type="entry name" value="LIPOPROTEIN SIGNAL PEPTIDASE"/>
    <property type="match status" value="1"/>
</dbReference>
<evidence type="ECO:0000256" key="3">
    <source>
        <dbReference type="ARBA" id="ARBA00022670"/>
    </source>
</evidence>
<comment type="catalytic activity">
    <reaction evidence="9 10">
        <text>Release of signal peptides from bacterial membrane prolipoproteins. Hydrolyzes -Xaa-Yaa-Zaa-|-(S,diacylglyceryl)Cys-, in which Xaa is hydrophobic (preferably Leu), and Yaa (Ala or Ser) and Zaa (Gly or Ala) have small, neutral side chains.</text>
        <dbReference type="EC" id="3.4.23.36"/>
    </reaction>
</comment>
<dbReference type="PANTHER" id="PTHR33695:SF1">
    <property type="entry name" value="LIPOPROTEIN SIGNAL PEPTIDASE"/>
    <property type="match status" value="1"/>
</dbReference>
<reference evidence="12 13" key="1">
    <citation type="submission" date="2020-02" db="EMBL/GenBank/DDBJ databases">
        <authorList>
            <person name="Zhang X.-Y."/>
        </authorList>
    </citation>
    <scope>NUCLEOTIDE SEQUENCE [LARGE SCALE GENOMIC DNA]</scope>
    <source>
        <strain evidence="12 13">C33</strain>
    </source>
</reference>
<dbReference type="GO" id="GO:0004190">
    <property type="term" value="F:aspartic-type endopeptidase activity"/>
    <property type="evidence" value="ECO:0007669"/>
    <property type="project" value="UniProtKB-UniRule"/>
</dbReference>
<dbReference type="EMBL" id="JAAGSC010000043">
    <property type="protein sequence ID" value="NDY96759.1"/>
    <property type="molecule type" value="Genomic_DNA"/>
</dbReference>
<dbReference type="InterPro" id="IPR001872">
    <property type="entry name" value="Peptidase_A8"/>
</dbReference>
<dbReference type="AlphaFoldDB" id="A0A845VHU4"/>
<proteinExistence type="inferred from homology"/>
<keyword evidence="3 9" id="KW-0645">Protease</keyword>
<dbReference type="HAMAP" id="MF_00161">
    <property type="entry name" value="LspA"/>
    <property type="match status" value="1"/>
</dbReference>
<sequence length="172" mass="19033">MGLSAASGMGWPRYLLWLALAALLVMLDLWTKHLATQTLELYRPRVVTDWLNLTLAHNDGAAFSFLAGAGGWQRWFFTVVAVLVSAVLLVWLKTLPNRARLLPVSLALVLGGALGNMIDRIRLGYVVDFIDVHYQGWHWPAFNVADSAIVLGVILLLIEGFIPRKVSVQDPS</sequence>
<evidence type="ECO:0000256" key="9">
    <source>
        <dbReference type="HAMAP-Rule" id="MF_00161"/>
    </source>
</evidence>
<dbReference type="PROSITE" id="PS00855">
    <property type="entry name" value="SPASE_II"/>
    <property type="match status" value="1"/>
</dbReference>
<evidence type="ECO:0000256" key="4">
    <source>
        <dbReference type="ARBA" id="ARBA00022692"/>
    </source>
</evidence>
<feature type="transmembrane region" description="Helical" evidence="9">
    <location>
        <begin position="99"/>
        <end position="118"/>
    </location>
</feature>
<keyword evidence="8 9" id="KW-0472">Membrane</keyword>
<comment type="subcellular location">
    <subcellularLocation>
        <location evidence="9">Cell membrane</location>
        <topology evidence="9">Multi-pass membrane protein</topology>
    </subcellularLocation>
</comment>
<dbReference type="EC" id="3.4.23.36" evidence="9"/>
<dbReference type="PRINTS" id="PR00781">
    <property type="entry name" value="LIPOSIGPTASE"/>
</dbReference>
<evidence type="ECO:0000313" key="12">
    <source>
        <dbReference type="EMBL" id="NDY96759.1"/>
    </source>
</evidence>
<evidence type="ECO:0000256" key="7">
    <source>
        <dbReference type="ARBA" id="ARBA00022989"/>
    </source>
</evidence>
<keyword evidence="4 9" id="KW-0812">Transmembrane</keyword>
<keyword evidence="7 9" id="KW-1133">Transmembrane helix</keyword>
<keyword evidence="13" id="KW-1185">Reference proteome</keyword>
<keyword evidence="6 9" id="KW-0378">Hydrolase</keyword>
<evidence type="ECO:0000256" key="8">
    <source>
        <dbReference type="ARBA" id="ARBA00023136"/>
    </source>
</evidence>
<dbReference type="Proteomes" id="UP000484885">
    <property type="component" value="Unassembled WGS sequence"/>
</dbReference>
<dbReference type="Pfam" id="PF01252">
    <property type="entry name" value="Peptidase_A8"/>
    <property type="match status" value="1"/>
</dbReference>
<evidence type="ECO:0000256" key="6">
    <source>
        <dbReference type="ARBA" id="ARBA00022801"/>
    </source>
</evidence>
<comment type="pathway">
    <text evidence="9">Protein modification; lipoprotein biosynthesis (signal peptide cleavage).</text>
</comment>
<protein>
    <recommendedName>
        <fullName evidence="9">Lipoprotein signal peptidase</fullName>
        <ecNumber evidence="9">3.4.23.36</ecNumber>
    </recommendedName>
    <alternativeName>
        <fullName evidence="9">Prolipoprotein signal peptidase</fullName>
    </alternativeName>
    <alternativeName>
        <fullName evidence="9">Signal peptidase II</fullName>
        <shortName evidence="9">SPase II</shortName>
    </alternativeName>
</protein>
<gene>
    <name evidence="9 12" type="primary">lspA</name>
    <name evidence="12" type="ORF">G3I74_13565</name>
</gene>
<keyword evidence="5 9" id="KW-0064">Aspartyl protease</keyword>
<comment type="function">
    <text evidence="9 10">This protein specifically catalyzes the removal of signal peptides from prolipoproteins.</text>
</comment>
<dbReference type="NCBIfam" id="TIGR00077">
    <property type="entry name" value="lspA"/>
    <property type="match status" value="1"/>
</dbReference>
<comment type="caution">
    <text evidence="9">Lacks conserved residue(s) required for the propagation of feature annotation.</text>
</comment>
<organism evidence="12 13">
    <name type="scientific">Wenzhouxiangella limi</name>
    <dbReference type="NCBI Taxonomy" id="2707351"/>
    <lineage>
        <taxon>Bacteria</taxon>
        <taxon>Pseudomonadati</taxon>
        <taxon>Pseudomonadota</taxon>
        <taxon>Gammaproteobacteria</taxon>
        <taxon>Chromatiales</taxon>
        <taxon>Wenzhouxiangellaceae</taxon>
        <taxon>Wenzhouxiangella</taxon>
    </lineage>
</organism>
<comment type="similarity">
    <text evidence="1 9 11">Belongs to the peptidase A8 family.</text>
</comment>
<feature type="active site" evidence="9">
    <location>
        <position position="146"/>
    </location>
</feature>
<keyword evidence="12" id="KW-0449">Lipoprotein</keyword>
<evidence type="ECO:0000256" key="11">
    <source>
        <dbReference type="RuleBase" id="RU004181"/>
    </source>
</evidence>
<keyword evidence="2 9" id="KW-1003">Cell membrane</keyword>
<dbReference type="GO" id="GO:0006508">
    <property type="term" value="P:proteolysis"/>
    <property type="evidence" value="ECO:0007669"/>
    <property type="project" value="UniProtKB-KW"/>
</dbReference>
<feature type="transmembrane region" description="Helical" evidence="9">
    <location>
        <begin position="138"/>
        <end position="158"/>
    </location>
</feature>
<dbReference type="GO" id="GO:0005886">
    <property type="term" value="C:plasma membrane"/>
    <property type="evidence" value="ECO:0007669"/>
    <property type="project" value="UniProtKB-SubCell"/>
</dbReference>
<evidence type="ECO:0000256" key="2">
    <source>
        <dbReference type="ARBA" id="ARBA00022475"/>
    </source>
</evidence>
<evidence type="ECO:0000256" key="5">
    <source>
        <dbReference type="ARBA" id="ARBA00022750"/>
    </source>
</evidence>
<feature type="active site" evidence="9">
    <location>
        <position position="128"/>
    </location>
</feature>
<name>A0A845VHU4_9GAMM</name>
<evidence type="ECO:0000313" key="13">
    <source>
        <dbReference type="Proteomes" id="UP000484885"/>
    </source>
</evidence>